<organism evidence="2">
    <name type="scientific">Oryza meridionalis</name>
    <dbReference type="NCBI Taxonomy" id="40149"/>
    <lineage>
        <taxon>Eukaryota</taxon>
        <taxon>Viridiplantae</taxon>
        <taxon>Streptophyta</taxon>
        <taxon>Embryophyta</taxon>
        <taxon>Tracheophyta</taxon>
        <taxon>Spermatophyta</taxon>
        <taxon>Magnoliopsida</taxon>
        <taxon>Liliopsida</taxon>
        <taxon>Poales</taxon>
        <taxon>Poaceae</taxon>
        <taxon>BOP clade</taxon>
        <taxon>Oryzoideae</taxon>
        <taxon>Oryzeae</taxon>
        <taxon>Oryzinae</taxon>
        <taxon>Oryza</taxon>
    </lineage>
</organism>
<dbReference type="Proteomes" id="UP000008021">
    <property type="component" value="Chromosome 9"/>
</dbReference>
<evidence type="ECO:0000313" key="2">
    <source>
        <dbReference type="EnsemblPlants" id="OMERI09G14190.5"/>
    </source>
</evidence>
<protein>
    <submittedName>
        <fullName evidence="2">Uncharacterized protein</fullName>
    </submittedName>
</protein>
<reference evidence="2" key="1">
    <citation type="submission" date="2015-04" db="UniProtKB">
        <authorList>
            <consortium name="EnsemblPlants"/>
        </authorList>
    </citation>
    <scope>IDENTIFICATION</scope>
</reference>
<feature type="region of interest" description="Disordered" evidence="1">
    <location>
        <begin position="25"/>
        <end position="47"/>
    </location>
</feature>
<sequence length="90" mass="10018">MKNEQKELSMGRRVTILKVTMIEENARESNGMSSKAKSAHSSDSGPGEKLGAFNLARKIILPKAISWFDLSSAKEYFVIMFHKTANNLSI</sequence>
<dbReference type="Gramene" id="OMERI09G14190.5">
    <property type="protein sequence ID" value="OMERI09G14190.5"/>
    <property type="gene ID" value="OMERI09G14190"/>
</dbReference>
<feature type="compositionally biased region" description="Low complexity" evidence="1">
    <location>
        <begin position="33"/>
        <end position="44"/>
    </location>
</feature>
<name>A0A0E0EUP0_9ORYZ</name>
<evidence type="ECO:0000313" key="3">
    <source>
        <dbReference type="Proteomes" id="UP000008021"/>
    </source>
</evidence>
<keyword evidence="3" id="KW-1185">Reference proteome</keyword>
<dbReference type="AlphaFoldDB" id="A0A0E0EUP0"/>
<reference evidence="2" key="2">
    <citation type="submission" date="2018-05" db="EMBL/GenBank/DDBJ databases">
        <title>OmerRS3 (Oryza meridionalis Reference Sequence Version 3).</title>
        <authorList>
            <person name="Zhang J."/>
            <person name="Kudrna D."/>
            <person name="Lee S."/>
            <person name="Talag J."/>
            <person name="Welchert J."/>
            <person name="Wing R.A."/>
        </authorList>
    </citation>
    <scope>NUCLEOTIDE SEQUENCE [LARGE SCALE GENOMIC DNA]</scope>
    <source>
        <strain evidence="2">cv. OR44</strain>
    </source>
</reference>
<dbReference type="EnsemblPlants" id="OMERI09G14190.5">
    <property type="protein sequence ID" value="OMERI09G14190.5"/>
    <property type="gene ID" value="OMERI09G14190"/>
</dbReference>
<accession>A0A0E0EUP0</accession>
<proteinExistence type="predicted"/>
<evidence type="ECO:0000256" key="1">
    <source>
        <dbReference type="SAM" id="MobiDB-lite"/>
    </source>
</evidence>
<dbReference type="HOGENOM" id="CLU_2444597_0_0_1"/>